<evidence type="ECO:0000313" key="8">
    <source>
        <dbReference type="EMBL" id="MDA5193218.1"/>
    </source>
</evidence>
<reference evidence="8" key="1">
    <citation type="submission" date="2022-08" db="EMBL/GenBank/DDBJ databases">
        <authorList>
            <person name="Vandamme P."/>
            <person name="Hettiarachchi A."/>
            <person name="Peeters C."/>
            <person name="Cnockaert M."/>
            <person name="Carlier A."/>
        </authorList>
    </citation>
    <scope>NUCLEOTIDE SEQUENCE</scope>
    <source>
        <strain evidence="8">LMG 31809</strain>
    </source>
</reference>
<dbReference type="RefSeq" id="WP_274942912.1">
    <property type="nucleotide sequence ID" value="NZ_JANWOI010000001.1"/>
</dbReference>
<proteinExistence type="inferred from homology"/>
<keyword evidence="8" id="KW-0969">Cilium</keyword>
<keyword evidence="8" id="KW-0966">Cell projection</keyword>
<comment type="subcellular location">
    <subcellularLocation>
        <location evidence="1 4">Bacterial flagellum basal body</location>
    </subcellularLocation>
</comment>
<evidence type="ECO:0000259" key="6">
    <source>
        <dbReference type="Pfam" id="PF06429"/>
    </source>
</evidence>
<comment type="similarity">
    <text evidence="2 4">Belongs to the flagella basal body rod proteins family.</text>
</comment>
<keyword evidence="3 4" id="KW-0975">Bacterial flagellum</keyword>
<dbReference type="InterPro" id="IPR053967">
    <property type="entry name" value="LlgE_F_G-like_D1"/>
</dbReference>
<dbReference type="InterPro" id="IPR037925">
    <property type="entry name" value="FlgE/F/G-like"/>
</dbReference>
<evidence type="ECO:0000256" key="2">
    <source>
        <dbReference type="ARBA" id="ARBA00009677"/>
    </source>
</evidence>
<accession>A0A9X3Z6P0</accession>
<dbReference type="NCBIfam" id="TIGR03506">
    <property type="entry name" value="FlgEFG_subfam"/>
    <property type="match status" value="1"/>
</dbReference>
<name>A0A9X3Z6P0_9PROT</name>
<dbReference type="AlphaFoldDB" id="A0A9X3Z6P0"/>
<dbReference type="Pfam" id="PF06429">
    <property type="entry name" value="Flg_bbr_C"/>
    <property type="match status" value="1"/>
</dbReference>
<evidence type="ECO:0000259" key="7">
    <source>
        <dbReference type="Pfam" id="PF22692"/>
    </source>
</evidence>
<protein>
    <recommendedName>
        <fullName evidence="4">Flagellar basal-body rod protein FlgF</fullName>
    </recommendedName>
</protein>
<evidence type="ECO:0000256" key="4">
    <source>
        <dbReference type="RuleBase" id="RU362116"/>
    </source>
</evidence>
<organism evidence="8 9">
    <name type="scientific">Govanella unica</name>
    <dbReference type="NCBI Taxonomy" id="2975056"/>
    <lineage>
        <taxon>Bacteria</taxon>
        <taxon>Pseudomonadati</taxon>
        <taxon>Pseudomonadota</taxon>
        <taxon>Alphaproteobacteria</taxon>
        <taxon>Emcibacterales</taxon>
        <taxon>Govanellaceae</taxon>
        <taxon>Govanella</taxon>
    </lineage>
</organism>
<evidence type="ECO:0000256" key="1">
    <source>
        <dbReference type="ARBA" id="ARBA00004117"/>
    </source>
</evidence>
<sequence length="246" mass="27352">MDVSLYVGLSHQMAMRRNIDIIANNMANMNTTSFKKEAMIFQEYMVTMKDTAIPAARKVSYVQDKAVIRDFIEGKFRPTENPLDLSLNGQNFFQVRQADGSIRYTRNGHFSLSPNGTLVTSSGLPVLDRGGSTIQFLPEDNEINVAPDGTVSTKSRGDIGQISVVSFANLGQLEKTGDSLFSSPQTPTPSQNYSVMRGMIEDSNVEPIIEMTNMINVSRQYQMMARSLEDQQDLYSKSINRLAKVG</sequence>
<evidence type="ECO:0000259" key="5">
    <source>
        <dbReference type="Pfam" id="PF00460"/>
    </source>
</evidence>
<comment type="caution">
    <text evidence="8">The sequence shown here is derived from an EMBL/GenBank/DDBJ whole genome shotgun (WGS) entry which is preliminary data.</text>
</comment>
<dbReference type="PANTHER" id="PTHR30435:SF19">
    <property type="entry name" value="FLAGELLAR BASAL-BODY ROD PROTEIN FLGG"/>
    <property type="match status" value="1"/>
</dbReference>
<keyword evidence="9" id="KW-1185">Reference proteome</keyword>
<dbReference type="InterPro" id="IPR020013">
    <property type="entry name" value="Flagellar_FlgE/F/G"/>
</dbReference>
<feature type="domain" description="Flagellar basal body rod protein N-terminal" evidence="5">
    <location>
        <begin position="5"/>
        <end position="35"/>
    </location>
</feature>
<keyword evidence="8" id="KW-0282">Flagellum</keyword>
<reference evidence="8" key="2">
    <citation type="journal article" date="2023" name="Syst. Appl. Microbiol.">
        <title>Govania unica gen. nov., sp. nov., a rare biosphere bacterium that represents a novel family in the class Alphaproteobacteria.</title>
        <authorList>
            <person name="Vandamme P."/>
            <person name="Peeters C."/>
            <person name="Hettiarachchi A."/>
            <person name="Cnockaert M."/>
            <person name="Carlier A."/>
        </authorList>
    </citation>
    <scope>NUCLEOTIDE SEQUENCE</scope>
    <source>
        <strain evidence="8">LMG 31809</strain>
    </source>
</reference>
<dbReference type="Pfam" id="PF00460">
    <property type="entry name" value="Flg_bb_rod"/>
    <property type="match status" value="1"/>
</dbReference>
<evidence type="ECO:0000313" key="9">
    <source>
        <dbReference type="Proteomes" id="UP001141619"/>
    </source>
</evidence>
<dbReference type="EMBL" id="JANWOI010000001">
    <property type="protein sequence ID" value="MDA5193218.1"/>
    <property type="molecule type" value="Genomic_DNA"/>
</dbReference>
<feature type="domain" description="Flagellar basal-body/hook protein C-terminal" evidence="6">
    <location>
        <begin position="197"/>
        <end position="240"/>
    </location>
</feature>
<dbReference type="GO" id="GO:0071978">
    <property type="term" value="P:bacterial-type flagellum-dependent swarming motility"/>
    <property type="evidence" value="ECO:0007669"/>
    <property type="project" value="TreeGrafter"/>
</dbReference>
<dbReference type="PANTHER" id="PTHR30435">
    <property type="entry name" value="FLAGELLAR PROTEIN"/>
    <property type="match status" value="1"/>
</dbReference>
<dbReference type="InterPro" id="IPR012836">
    <property type="entry name" value="FlgF"/>
</dbReference>
<feature type="domain" description="Flagellar hook protein FlgE/F/G-like D1" evidence="7">
    <location>
        <begin position="87"/>
        <end position="152"/>
    </location>
</feature>
<gene>
    <name evidence="8" type="primary">flgF</name>
    <name evidence="8" type="ORF">NYP16_04505</name>
</gene>
<dbReference type="NCBIfam" id="TIGR02490">
    <property type="entry name" value="flgF"/>
    <property type="match status" value="1"/>
</dbReference>
<dbReference type="Proteomes" id="UP001141619">
    <property type="component" value="Unassembled WGS sequence"/>
</dbReference>
<dbReference type="GO" id="GO:0030694">
    <property type="term" value="C:bacterial-type flagellum basal body, rod"/>
    <property type="evidence" value="ECO:0007669"/>
    <property type="project" value="UniProtKB-UniRule"/>
</dbReference>
<dbReference type="SUPFAM" id="SSF117143">
    <property type="entry name" value="Flagellar hook protein flgE"/>
    <property type="match status" value="1"/>
</dbReference>
<evidence type="ECO:0000256" key="3">
    <source>
        <dbReference type="ARBA" id="ARBA00023143"/>
    </source>
</evidence>
<dbReference type="InterPro" id="IPR001444">
    <property type="entry name" value="Flag_bb_rod_N"/>
</dbReference>
<dbReference type="Pfam" id="PF22692">
    <property type="entry name" value="LlgE_F_G_D1"/>
    <property type="match status" value="1"/>
</dbReference>
<dbReference type="InterPro" id="IPR010930">
    <property type="entry name" value="Flg_bb/hook_C_dom"/>
</dbReference>
<comment type="subunit">
    <text evidence="4">The basal body constitutes a major portion of the flagellar organelle and consists of five rings (E,L,P,S, and M) mounted on a central rod. The rod consists of about 26 subunits of FlgG in the distal portion, and FlgB, FlgC and FlgF are thought to build up the proximal portion of the rod with about 6 subunits each.</text>
</comment>